<evidence type="ECO:0000313" key="1">
    <source>
        <dbReference type="EMBL" id="RJP61904.1"/>
    </source>
</evidence>
<comment type="caution">
    <text evidence="1">The sequence shown here is derived from an EMBL/GenBank/DDBJ whole genome shotgun (WGS) entry which is preliminary data.</text>
</comment>
<evidence type="ECO:0000313" key="2">
    <source>
        <dbReference type="Proteomes" id="UP000266426"/>
    </source>
</evidence>
<dbReference type="AlphaFoldDB" id="A0A3A4RGV8"/>
<dbReference type="EMBL" id="QZJZ01000007">
    <property type="protein sequence ID" value="RJP61904.1"/>
    <property type="molecule type" value="Genomic_DNA"/>
</dbReference>
<sequence>MNIVRSADEMRGTLDYIASLPKPVILGFTGVPPDDIMREAVKLSDTIIDLDMPRDNVPLAKAEDVVPSICCATLRTITANTLLLKSLDWIVFSSGIDKCDGGRFIAEMLKKSLDIPVVMTENLNMEKAGNPICESDLPLLEKFNRIVNGVVVPDTRPVNKCEPQFGFWGVPPNDFSILELFPPQTHVFGWARCMENRTPADVSLEEYVNPDIPTIFFAQAFCPKNILAYSLARRYNGLYVEVDNRVDRSIKAKIEAFLWLSHNNRHPR</sequence>
<dbReference type="Proteomes" id="UP000266426">
    <property type="component" value="Unassembled WGS sequence"/>
</dbReference>
<reference evidence="1 2" key="1">
    <citation type="journal article" date="2017" name="ISME J.">
        <title>Energy and carbon metabolisms in a deep terrestrial subsurface fluid microbial community.</title>
        <authorList>
            <person name="Momper L."/>
            <person name="Jungbluth S.P."/>
            <person name="Lee M.D."/>
            <person name="Amend J.P."/>
        </authorList>
    </citation>
    <scope>NUCLEOTIDE SEQUENCE [LARGE SCALE GENOMIC DNA]</scope>
    <source>
        <strain evidence="1">SURF_26</strain>
    </source>
</reference>
<protein>
    <submittedName>
        <fullName evidence="1">Uncharacterized protein</fullName>
    </submittedName>
</protein>
<name>A0A3A4RGV8_9BACT</name>
<organism evidence="1 2">
    <name type="scientific">Candidatus Auribacter fodinae</name>
    <dbReference type="NCBI Taxonomy" id="2093366"/>
    <lineage>
        <taxon>Bacteria</taxon>
        <taxon>Pseudomonadati</taxon>
        <taxon>Candidatus Auribacterota</taxon>
        <taxon>Candidatus Auribacteria</taxon>
        <taxon>Candidatus Auribacterales</taxon>
        <taxon>Candidatus Auribacteraceae</taxon>
        <taxon>Candidatus Auribacter</taxon>
    </lineage>
</organism>
<accession>A0A3A4RGV8</accession>
<gene>
    <name evidence="1" type="ORF">C4541_00975</name>
</gene>
<proteinExistence type="predicted"/>